<dbReference type="Gene3D" id="2.50.20.10">
    <property type="entry name" value="Lipoprotein localisation LolA/LolB/LppX"/>
    <property type="match status" value="1"/>
</dbReference>
<dbReference type="AlphaFoldDB" id="A0A521CRM7"/>
<accession>A0A521CRM7</accession>
<feature type="chain" id="PRO_5021722104" description="DUF4292 domain-containing protein" evidence="1">
    <location>
        <begin position="22"/>
        <end position="264"/>
    </location>
</feature>
<dbReference type="EMBL" id="FXSZ01000004">
    <property type="protein sequence ID" value="SMO62035.1"/>
    <property type="molecule type" value="Genomic_DNA"/>
</dbReference>
<sequence length="264" mass="29703">MIRHYTIKPLILLSLSISLFACKAKKGIVENKPINKKELSEVEKAKVLFNSKSDNAELAYEYFTARGKVGLVVDGKTTNASLNLRMKKDKVIWASIGLIGIEGARALITPDSVRIIIRFGNNSYFNKSFDYIRQITNKNIDFKTLQAILVGNKLYNFTDSADQFKIQDLLYVITGVKDSLQYVFNYNNYYKTESFNVTNTAVGQNLDIHYGGFSTFADKLVPQEVNAAATSAGKQIGLEIRYNKIGINEPVDFPFSVPKRLNKN</sequence>
<keyword evidence="1" id="KW-0732">Signal</keyword>
<gene>
    <name evidence="2" type="ORF">SAMN06265350_104277</name>
</gene>
<evidence type="ECO:0000313" key="3">
    <source>
        <dbReference type="Proteomes" id="UP000315971"/>
    </source>
</evidence>
<evidence type="ECO:0000313" key="2">
    <source>
        <dbReference type="EMBL" id="SMO62035.1"/>
    </source>
</evidence>
<reference evidence="2 3" key="1">
    <citation type="submission" date="2017-05" db="EMBL/GenBank/DDBJ databases">
        <authorList>
            <person name="Varghese N."/>
            <person name="Submissions S."/>
        </authorList>
    </citation>
    <scope>NUCLEOTIDE SEQUENCE [LARGE SCALE GENOMIC DNA]</scope>
    <source>
        <strain evidence="2 3">DSM 21342</strain>
    </source>
</reference>
<keyword evidence="3" id="KW-1185">Reference proteome</keyword>
<organism evidence="2 3">
    <name type="scientific">Solitalea koreensis</name>
    <dbReference type="NCBI Taxonomy" id="543615"/>
    <lineage>
        <taxon>Bacteria</taxon>
        <taxon>Pseudomonadati</taxon>
        <taxon>Bacteroidota</taxon>
        <taxon>Sphingobacteriia</taxon>
        <taxon>Sphingobacteriales</taxon>
        <taxon>Sphingobacteriaceae</taxon>
        <taxon>Solitalea</taxon>
    </lineage>
</organism>
<dbReference type="Proteomes" id="UP000315971">
    <property type="component" value="Unassembled WGS sequence"/>
</dbReference>
<dbReference type="InterPro" id="IPR025634">
    <property type="entry name" value="DUF4292"/>
</dbReference>
<protein>
    <recommendedName>
        <fullName evidence="4">DUF4292 domain-containing protein</fullName>
    </recommendedName>
</protein>
<proteinExistence type="predicted"/>
<feature type="signal peptide" evidence="1">
    <location>
        <begin position="1"/>
        <end position="21"/>
    </location>
</feature>
<dbReference type="OrthoDB" id="849114at2"/>
<dbReference type="RefSeq" id="WP_142603324.1">
    <property type="nucleotide sequence ID" value="NZ_FXSZ01000004.1"/>
</dbReference>
<evidence type="ECO:0000256" key="1">
    <source>
        <dbReference type="SAM" id="SignalP"/>
    </source>
</evidence>
<dbReference type="PROSITE" id="PS51257">
    <property type="entry name" value="PROKAR_LIPOPROTEIN"/>
    <property type="match status" value="1"/>
</dbReference>
<name>A0A521CRM7_9SPHI</name>
<dbReference type="Pfam" id="PF14125">
    <property type="entry name" value="DUF4292"/>
    <property type="match status" value="1"/>
</dbReference>
<evidence type="ECO:0008006" key="4">
    <source>
        <dbReference type="Google" id="ProtNLM"/>
    </source>
</evidence>